<dbReference type="EC" id="1.7.1.17" evidence="6"/>
<comment type="function">
    <text evidence="6">Also exhibits azoreductase activity. Catalyzes the reductive cleavage of the azo bond in aromatic azo compounds to the corresponding amines.</text>
</comment>
<comment type="catalytic activity">
    <reaction evidence="5">
        <text>N,N-dimethyl-1,4-phenylenediamine + anthranilate + 2 NAD(+) = 2-(4-dimethylaminophenyl)diazenylbenzoate + 2 NADH + 2 H(+)</text>
        <dbReference type="Rhea" id="RHEA:55872"/>
        <dbReference type="ChEBI" id="CHEBI:15378"/>
        <dbReference type="ChEBI" id="CHEBI:15783"/>
        <dbReference type="ChEBI" id="CHEBI:16567"/>
        <dbReference type="ChEBI" id="CHEBI:57540"/>
        <dbReference type="ChEBI" id="CHEBI:57945"/>
        <dbReference type="ChEBI" id="CHEBI:71579"/>
        <dbReference type="EC" id="1.7.1.17"/>
    </reaction>
    <physiologicalReaction direction="right-to-left" evidence="5">
        <dbReference type="Rhea" id="RHEA:55874"/>
    </physiologicalReaction>
</comment>
<evidence type="ECO:0000256" key="6">
    <source>
        <dbReference type="HAMAP-Rule" id="MF_01216"/>
    </source>
</evidence>
<comment type="caution">
    <text evidence="6">Lacks conserved residue(s) required for the propagation of feature annotation.</text>
</comment>
<dbReference type="GO" id="GO:0009055">
    <property type="term" value="F:electron transfer activity"/>
    <property type="evidence" value="ECO:0007669"/>
    <property type="project" value="UniProtKB-UniRule"/>
</dbReference>
<evidence type="ECO:0000256" key="5">
    <source>
        <dbReference type="ARBA" id="ARBA00048542"/>
    </source>
</evidence>
<accession>A0A840CHB9</accession>
<dbReference type="HAMAP" id="MF_01216">
    <property type="entry name" value="Azoreductase_type1"/>
    <property type="match status" value="1"/>
</dbReference>
<evidence type="ECO:0000256" key="4">
    <source>
        <dbReference type="ARBA" id="ARBA00023027"/>
    </source>
</evidence>
<dbReference type="InterPro" id="IPR029039">
    <property type="entry name" value="Flavoprotein-like_sf"/>
</dbReference>
<feature type="domain" description="Flavodoxin-like fold" evidence="7">
    <location>
        <begin position="4"/>
        <end position="195"/>
    </location>
</feature>
<dbReference type="AlphaFoldDB" id="A0A840CHB9"/>
<evidence type="ECO:0000256" key="3">
    <source>
        <dbReference type="ARBA" id="ARBA00023002"/>
    </source>
</evidence>
<reference evidence="8" key="1">
    <citation type="submission" date="2020-08" db="EMBL/GenBank/DDBJ databases">
        <title>Genomic Encyclopedia of Type Strains, Phase IV (KMG-IV): sequencing the most valuable type-strain genomes for metagenomic binning, comparative biology and taxonomic classification.</title>
        <authorList>
            <person name="Goeker M."/>
        </authorList>
    </citation>
    <scope>NUCLEOTIDE SEQUENCE [LARGE SCALE GENOMIC DNA]</scope>
    <source>
        <strain evidence="8">DSM 105040</strain>
    </source>
</reference>
<dbReference type="InterPro" id="IPR003680">
    <property type="entry name" value="Flavodoxin_fold"/>
</dbReference>
<comment type="caution">
    <text evidence="8">The sequence shown here is derived from an EMBL/GenBank/DDBJ whole genome shotgun (WGS) entry which is preliminary data.</text>
</comment>
<name>A0A840CHB9_9RHOB</name>
<dbReference type="EMBL" id="JACIEQ010000005">
    <property type="protein sequence ID" value="MBB4023502.1"/>
    <property type="molecule type" value="Genomic_DNA"/>
</dbReference>
<dbReference type="InterPro" id="IPR023048">
    <property type="entry name" value="NADH:quinone_OxRdtase_FMN_depd"/>
</dbReference>
<evidence type="ECO:0000313" key="8">
    <source>
        <dbReference type="EMBL" id="MBB4023502.1"/>
    </source>
</evidence>
<dbReference type="InterPro" id="IPR050104">
    <property type="entry name" value="FMN-dep_NADH:Q_OxRdtase_AzoR1"/>
</dbReference>
<evidence type="ECO:0000256" key="2">
    <source>
        <dbReference type="ARBA" id="ARBA00022643"/>
    </source>
</evidence>
<keyword evidence="1 6" id="KW-0285">Flavoprotein</keyword>
<evidence type="ECO:0000256" key="1">
    <source>
        <dbReference type="ARBA" id="ARBA00022630"/>
    </source>
</evidence>
<dbReference type="SUPFAM" id="SSF52218">
    <property type="entry name" value="Flavoproteins"/>
    <property type="match status" value="1"/>
</dbReference>
<feature type="binding site" evidence="6">
    <location>
        <position position="11"/>
    </location>
    <ligand>
        <name>FMN</name>
        <dbReference type="ChEBI" id="CHEBI:58210"/>
    </ligand>
</feature>
<protein>
    <recommendedName>
        <fullName evidence="6">FMN dependent NADH:quinone oxidoreductase</fullName>
        <ecNumber evidence="6">1.6.5.-</ecNumber>
    </recommendedName>
    <alternativeName>
        <fullName evidence="6">Azo-dye reductase</fullName>
    </alternativeName>
    <alternativeName>
        <fullName evidence="6">FMN-dependent NADH-azo compound oxidoreductase</fullName>
    </alternativeName>
    <alternativeName>
        <fullName evidence="6">FMN-dependent NADH-azoreductase</fullName>
        <ecNumber evidence="6">1.7.1.17</ecNumber>
    </alternativeName>
</protein>
<dbReference type="PANTHER" id="PTHR43741">
    <property type="entry name" value="FMN-DEPENDENT NADH-AZOREDUCTASE 1"/>
    <property type="match status" value="1"/>
</dbReference>
<feature type="binding site" evidence="6">
    <location>
        <begin position="17"/>
        <end position="19"/>
    </location>
    <ligand>
        <name>FMN</name>
        <dbReference type="ChEBI" id="CHEBI:58210"/>
    </ligand>
</feature>
<evidence type="ECO:0000313" key="9">
    <source>
        <dbReference type="Proteomes" id="UP000585681"/>
    </source>
</evidence>
<comment type="subunit">
    <text evidence="6">Homodimer.</text>
</comment>
<dbReference type="GO" id="GO:0010181">
    <property type="term" value="F:FMN binding"/>
    <property type="evidence" value="ECO:0007669"/>
    <property type="project" value="UniProtKB-UniRule"/>
</dbReference>
<dbReference type="Pfam" id="PF02525">
    <property type="entry name" value="Flavodoxin_2"/>
    <property type="match status" value="1"/>
</dbReference>
<dbReference type="GO" id="GO:0016655">
    <property type="term" value="F:oxidoreductase activity, acting on NAD(P)H, quinone or similar compound as acceptor"/>
    <property type="evidence" value="ECO:0007669"/>
    <property type="project" value="InterPro"/>
</dbReference>
<keyword evidence="2 6" id="KW-0288">FMN</keyword>
<keyword evidence="3 6" id="KW-0560">Oxidoreductase</keyword>
<gene>
    <name evidence="6" type="primary">azoR</name>
    <name evidence="8" type="ORF">GGR17_003331</name>
</gene>
<dbReference type="Gene3D" id="3.40.50.360">
    <property type="match status" value="1"/>
</dbReference>
<comment type="cofactor">
    <cofactor evidence="6">
        <name>FMN</name>
        <dbReference type="ChEBI" id="CHEBI:58210"/>
    </cofactor>
    <text evidence="6">Binds 1 FMN per subunit.</text>
</comment>
<keyword evidence="4 6" id="KW-0520">NAD</keyword>
<dbReference type="RefSeq" id="WP_054539662.1">
    <property type="nucleotide sequence ID" value="NZ_JACIEQ010000005.1"/>
</dbReference>
<evidence type="ECO:0000259" key="7">
    <source>
        <dbReference type="Pfam" id="PF02525"/>
    </source>
</evidence>
<dbReference type="EC" id="1.6.5.-" evidence="6"/>
<sequence length="200" mass="21273">MSQTILRIDSSIKGGDSVSRKLTDDIIAKITAADPGATVVTRDLAELSLPMINGAWLGAVFTPEADRSDEQSATAALSDTFITELKAADIVVIGLPIYNFALPAQLKSWIDHITRAGMTFNYSENGPVGLVDDKRVIVAYASNGTRLGSEVDFASSYLKHMLGFIGITNVEFVAADHMAIDAEASMKAANEAIAQLKLPA</sequence>
<keyword evidence="9" id="KW-1185">Reference proteome</keyword>
<dbReference type="GO" id="GO:0016652">
    <property type="term" value="F:oxidoreductase activity, acting on NAD(P)H as acceptor"/>
    <property type="evidence" value="ECO:0007669"/>
    <property type="project" value="UniProtKB-UniRule"/>
</dbReference>
<comment type="function">
    <text evidence="6">Quinone reductase that provides resistance to thiol-specific stress caused by electrophilic quinones.</text>
</comment>
<organism evidence="8 9">
    <name type="scientific">Actibacterium naphthalenivorans</name>
    <dbReference type="NCBI Taxonomy" id="1614693"/>
    <lineage>
        <taxon>Bacteria</taxon>
        <taxon>Pseudomonadati</taxon>
        <taxon>Pseudomonadota</taxon>
        <taxon>Alphaproteobacteria</taxon>
        <taxon>Rhodobacterales</taxon>
        <taxon>Roseobacteraceae</taxon>
        <taxon>Actibacterium</taxon>
    </lineage>
</organism>
<proteinExistence type="inferred from homology"/>
<comment type="catalytic activity">
    <reaction evidence="6">
        <text>2 a quinone + NADH + H(+) = 2 a 1,4-benzosemiquinone + NAD(+)</text>
        <dbReference type="Rhea" id="RHEA:65952"/>
        <dbReference type="ChEBI" id="CHEBI:15378"/>
        <dbReference type="ChEBI" id="CHEBI:57540"/>
        <dbReference type="ChEBI" id="CHEBI:57945"/>
        <dbReference type="ChEBI" id="CHEBI:132124"/>
        <dbReference type="ChEBI" id="CHEBI:134225"/>
    </reaction>
</comment>
<dbReference type="Proteomes" id="UP000585681">
    <property type="component" value="Unassembled WGS sequence"/>
</dbReference>
<dbReference type="PANTHER" id="PTHR43741:SF4">
    <property type="entry name" value="FMN-DEPENDENT NADH:QUINONE OXIDOREDUCTASE"/>
    <property type="match status" value="1"/>
</dbReference>
<comment type="similarity">
    <text evidence="6">Belongs to the azoreductase type 1 family.</text>
</comment>